<feature type="compositionally biased region" description="Basic residues" evidence="1">
    <location>
        <begin position="40"/>
        <end position="50"/>
    </location>
</feature>
<feature type="non-terminal residue" evidence="2">
    <location>
        <position position="50"/>
    </location>
</feature>
<feature type="region of interest" description="Disordered" evidence="1">
    <location>
        <begin position="1"/>
        <end position="50"/>
    </location>
</feature>
<keyword evidence="3" id="KW-1185">Reference proteome</keyword>
<accession>A0A166LI33</accession>
<evidence type="ECO:0000313" key="3">
    <source>
        <dbReference type="Proteomes" id="UP000076532"/>
    </source>
</evidence>
<sequence length="50" mass="5843">MPTSGRRQNENNHPRRDADICLLRTLSKDLQRNVKERSSPRIRGKKDKGL</sequence>
<dbReference type="EMBL" id="KV417535">
    <property type="protein sequence ID" value="KZP22979.1"/>
    <property type="molecule type" value="Genomic_DNA"/>
</dbReference>
<name>A0A166LI33_9AGAM</name>
<proteinExistence type="predicted"/>
<evidence type="ECO:0000256" key="1">
    <source>
        <dbReference type="SAM" id="MobiDB-lite"/>
    </source>
</evidence>
<feature type="compositionally biased region" description="Basic and acidic residues" evidence="1">
    <location>
        <begin position="7"/>
        <end position="19"/>
    </location>
</feature>
<feature type="compositionally biased region" description="Basic and acidic residues" evidence="1">
    <location>
        <begin position="26"/>
        <end position="39"/>
    </location>
</feature>
<reference evidence="2 3" key="1">
    <citation type="journal article" date="2016" name="Mol. Biol. Evol.">
        <title>Comparative Genomics of Early-Diverging Mushroom-Forming Fungi Provides Insights into the Origins of Lignocellulose Decay Capabilities.</title>
        <authorList>
            <person name="Nagy L.G."/>
            <person name="Riley R."/>
            <person name="Tritt A."/>
            <person name="Adam C."/>
            <person name="Daum C."/>
            <person name="Floudas D."/>
            <person name="Sun H."/>
            <person name="Yadav J.S."/>
            <person name="Pangilinan J."/>
            <person name="Larsson K.H."/>
            <person name="Matsuura K."/>
            <person name="Barry K."/>
            <person name="Labutti K."/>
            <person name="Kuo R."/>
            <person name="Ohm R.A."/>
            <person name="Bhattacharya S.S."/>
            <person name="Shirouzu T."/>
            <person name="Yoshinaga Y."/>
            <person name="Martin F.M."/>
            <person name="Grigoriev I.V."/>
            <person name="Hibbett D.S."/>
        </authorList>
    </citation>
    <scope>NUCLEOTIDE SEQUENCE [LARGE SCALE GENOMIC DNA]</scope>
    <source>
        <strain evidence="2 3">CBS 109695</strain>
    </source>
</reference>
<evidence type="ECO:0000313" key="2">
    <source>
        <dbReference type="EMBL" id="KZP22979.1"/>
    </source>
</evidence>
<organism evidence="2 3">
    <name type="scientific">Athelia psychrophila</name>
    <dbReference type="NCBI Taxonomy" id="1759441"/>
    <lineage>
        <taxon>Eukaryota</taxon>
        <taxon>Fungi</taxon>
        <taxon>Dikarya</taxon>
        <taxon>Basidiomycota</taxon>
        <taxon>Agaricomycotina</taxon>
        <taxon>Agaricomycetes</taxon>
        <taxon>Agaricomycetidae</taxon>
        <taxon>Atheliales</taxon>
        <taxon>Atheliaceae</taxon>
        <taxon>Athelia</taxon>
    </lineage>
</organism>
<dbReference type="AlphaFoldDB" id="A0A166LI33"/>
<gene>
    <name evidence="2" type="ORF">FIBSPDRAFT_858907</name>
</gene>
<protein>
    <submittedName>
        <fullName evidence="2">Uncharacterized protein</fullName>
    </submittedName>
</protein>
<dbReference type="Proteomes" id="UP000076532">
    <property type="component" value="Unassembled WGS sequence"/>
</dbReference>